<keyword evidence="1" id="KW-0732">Signal</keyword>
<dbReference type="EMBL" id="JADBEK010000001">
    <property type="protein sequence ID" value="MBE1587692.1"/>
    <property type="molecule type" value="Genomic_DNA"/>
</dbReference>
<sequence>MRLLACATALAMGFVAVPASAEATAAKVVYGYAWADGEGHLRIVPKSATFVRKGEFRSYRLKPVAGAQEVRLDYTGASFGRVTVACDLKETEGQVALDAKGLGRTACEAGDLTDGLARGPVPLRVEYRGADAVKINEFLVTEWPGARTARGTLKRVNDTTVLFTTGGKTVKLGYTHATSFYRTTARCRDGWLAGRPVNADKQGLGKKSCTSADLTRALKAARHPVLVKIDYTPEAGGVNEVWEVFGDA</sequence>
<evidence type="ECO:0008006" key="4">
    <source>
        <dbReference type="Google" id="ProtNLM"/>
    </source>
</evidence>
<organism evidence="2 3">
    <name type="scientific">Nonomuraea angiospora</name>
    <dbReference type="NCBI Taxonomy" id="46172"/>
    <lineage>
        <taxon>Bacteria</taxon>
        <taxon>Bacillati</taxon>
        <taxon>Actinomycetota</taxon>
        <taxon>Actinomycetes</taxon>
        <taxon>Streptosporangiales</taxon>
        <taxon>Streptosporangiaceae</taxon>
        <taxon>Nonomuraea</taxon>
    </lineage>
</organism>
<comment type="caution">
    <text evidence="2">The sequence shown here is derived from an EMBL/GenBank/DDBJ whole genome shotgun (WGS) entry which is preliminary data.</text>
</comment>
<accession>A0ABR9M461</accession>
<name>A0ABR9M461_9ACTN</name>
<dbReference type="Proteomes" id="UP000633509">
    <property type="component" value="Unassembled WGS sequence"/>
</dbReference>
<feature type="chain" id="PRO_5046109003" description="Lipoprotein" evidence="1">
    <location>
        <begin position="22"/>
        <end position="248"/>
    </location>
</feature>
<evidence type="ECO:0000313" key="2">
    <source>
        <dbReference type="EMBL" id="MBE1587692.1"/>
    </source>
</evidence>
<proteinExistence type="predicted"/>
<keyword evidence="3" id="KW-1185">Reference proteome</keyword>
<dbReference type="RefSeq" id="WP_192788042.1">
    <property type="nucleotide sequence ID" value="NZ_JADBEK010000001.1"/>
</dbReference>
<evidence type="ECO:0000313" key="3">
    <source>
        <dbReference type="Proteomes" id="UP000633509"/>
    </source>
</evidence>
<reference evidence="2 3" key="1">
    <citation type="submission" date="2020-10" db="EMBL/GenBank/DDBJ databases">
        <title>Sequencing the genomes of 1000 actinobacteria strains.</title>
        <authorList>
            <person name="Klenk H.-P."/>
        </authorList>
    </citation>
    <scope>NUCLEOTIDE SEQUENCE [LARGE SCALE GENOMIC DNA]</scope>
    <source>
        <strain evidence="2 3">DSM 43173</strain>
    </source>
</reference>
<evidence type="ECO:0000256" key="1">
    <source>
        <dbReference type="SAM" id="SignalP"/>
    </source>
</evidence>
<protein>
    <recommendedName>
        <fullName evidence="4">Lipoprotein</fullName>
    </recommendedName>
</protein>
<feature type="signal peptide" evidence="1">
    <location>
        <begin position="1"/>
        <end position="21"/>
    </location>
</feature>
<gene>
    <name evidence="2" type="ORF">H4W80_005950</name>
</gene>